<sequence length="293" mass="33062">MLDQAAKLRELVQESQGNDYDELRRKKHQRVITIASGKGGVGKSNIVVNLALALRDQGAKVLIFDADIGMSNDHVLMNTKVRYNVFDLTNNYMDIEEVMVKGPLGVDLISGGSALDKVYNMTEEERKIFLNKLSKLEGYDFILIDSGAGINKDILSFIAASDDFIVITTPEPTSLTDAYSLIKTVNHFEIKSSAKVIINRVLHKEEGELTYKRFKNVSKRYLGINMELLGYIFDDRKLVQAVREQRPVYLKYPSSPASKSIREISKTLYSVPNIGDKEQGFQGFFKNLFNLFS</sequence>
<dbReference type="RefSeq" id="WP_307355362.1">
    <property type="nucleotide sequence ID" value="NZ_BAAACJ010000012.1"/>
</dbReference>
<dbReference type="InterPro" id="IPR033875">
    <property type="entry name" value="FlhG"/>
</dbReference>
<dbReference type="InterPro" id="IPR050625">
    <property type="entry name" value="ParA/MinD_ATPase"/>
</dbReference>
<comment type="caution">
    <text evidence="3">The sequence shown here is derived from an EMBL/GenBank/DDBJ whole genome shotgun (WGS) entry which is preliminary data.</text>
</comment>
<evidence type="ECO:0000313" key="4">
    <source>
        <dbReference type="Proteomes" id="UP001224418"/>
    </source>
</evidence>
<dbReference type="InterPro" id="IPR033756">
    <property type="entry name" value="YlxH/NBP35"/>
</dbReference>
<keyword evidence="3" id="KW-0969">Cilium</keyword>
<dbReference type="Proteomes" id="UP001224418">
    <property type="component" value="Unassembled WGS sequence"/>
</dbReference>
<dbReference type="PANTHER" id="PTHR43384">
    <property type="entry name" value="SEPTUM SITE-DETERMINING PROTEIN MIND HOMOLOG, CHLOROPLASTIC-RELATED"/>
    <property type="match status" value="1"/>
</dbReference>
<keyword evidence="3" id="KW-0282">Flagellum</keyword>
<reference evidence="3 4" key="1">
    <citation type="submission" date="2023-07" db="EMBL/GenBank/DDBJ databases">
        <title>Genomic Encyclopedia of Type Strains, Phase IV (KMG-IV): sequencing the most valuable type-strain genomes for metagenomic binning, comparative biology and taxonomic classification.</title>
        <authorList>
            <person name="Goeker M."/>
        </authorList>
    </citation>
    <scope>NUCLEOTIDE SEQUENCE [LARGE SCALE GENOMIC DNA]</scope>
    <source>
        <strain evidence="3 4">DSM 1400</strain>
    </source>
</reference>
<dbReference type="InterPro" id="IPR027417">
    <property type="entry name" value="P-loop_NTPase"/>
</dbReference>
<proteinExistence type="predicted"/>
<evidence type="ECO:0000256" key="1">
    <source>
        <dbReference type="ARBA" id="ARBA00022741"/>
    </source>
</evidence>
<evidence type="ECO:0000313" key="3">
    <source>
        <dbReference type="EMBL" id="MDQ0479273.1"/>
    </source>
</evidence>
<dbReference type="SUPFAM" id="SSF52540">
    <property type="entry name" value="P-loop containing nucleoside triphosphate hydrolases"/>
    <property type="match status" value="1"/>
</dbReference>
<keyword evidence="4" id="KW-1185">Reference proteome</keyword>
<dbReference type="InterPro" id="IPR025501">
    <property type="entry name" value="MinD_FleN"/>
</dbReference>
<evidence type="ECO:0000256" key="2">
    <source>
        <dbReference type="ARBA" id="ARBA00022840"/>
    </source>
</evidence>
<dbReference type="PIRSF" id="PIRSF003092">
    <property type="entry name" value="MinD"/>
    <property type="match status" value="1"/>
</dbReference>
<organism evidence="3 4">
    <name type="scientific">Hathewaya limosa</name>
    <name type="common">Clostridium limosum</name>
    <dbReference type="NCBI Taxonomy" id="1536"/>
    <lineage>
        <taxon>Bacteria</taxon>
        <taxon>Bacillati</taxon>
        <taxon>Bacillota</taxon>
        <taxon>Clostridia</taxon>
        <taxon>Eubacteriales</taxon>
        <taxon>Clostridiaceae</taxon>
        <taxon>Hathewaya</taxon>
    </lineage>
</organism>
<keyword evidence="3" id="KW-0966">Cell projection</keyword>
<dbReference type="EMBL" id="JAUSWN010000006">
    <property type="protein sequence ID" value="MDQ0479273.1"/>
    <property type="molecule type" value="Genomic_DNA"/>
</dbReference>
<name>A0ABU0JSY4_HATLI</name>
<dbReference type="Gene3D" id="3.40.50.300">
    <property type="entry name" value="P-loop containing nucleotide triphosphate hydrolases"/>
    <property type="match status" value="1"/>
</dbReference>
<dbReference type="Pfam" id="PF10609">
    <property type="entry name" value="ParA"/>
    <property type="match status" value="1"/>
</dbReference>
<dbReference type="CDD" id="cd02038">
    <property type="entry name" value="FlhG-like"/>
    <property type="match status" value="1"/>
</dbReference>
<dbReference type="PANTHER" id="PTHR43384:SF4">
    <property type="entry name" value="CELLULOSE BIOSYNTHESIS PROTEIN BCSQ-RELATED"/>
    <property type="match status" value="1"/>
</dbReference>
<keyword evidence="2" id="KW-0067">ATP-binding</keyword>
<gene>
    <name evidence="3" type="ORF">QOZ93_001013</name>
</gene>
<protein>
    <submittedName>
        <fullName evidence="3">Flagellar biosynthesis protein FlhG</fullName>
    </submittedName>
</protein>
<keyword evidence="1" id="KW-0547">Nucleotide-binding</keyword>
<accession>A0ABU0JSY4</accession>